<protein>
    <recommendedName>
        <fullName evidence="4">PH domain-containing protein</fullName>
    </recommendedName>
</protein>
<dbReference type="OrthoDB" id="9966005at2"/>
<feature type="transmembrane region" description="Helical" evidence="1">
    <location>
        <begin position="47"/>
        <end position="74"/>
    </location>
</feature>
<evidence type="ECO:0000256" key="1">
    <source>
        <dbReference type="SAM" id="Phobius"/>
    </source>
</evidence>
<sequence length="208" mass="22541">MNGHTAPQPPQPQSGRPLPRWAQKRAAKLAEVWGPSRILLAYPRTRLLLLVPAVATAIAGGFFLGFPLVLIAAGESRATVAVGIGLLALFAAVYAAVALLVIGAVRTSILVTDRGIELRQFLRTTRHVRWDELNRVEVQQSGYRTGASVLVLTTGERIVCLATDPRRAVYNGYGIRSFQGPGGRVFSPITAELIDCHRAWQRGSLPRA</sequence>
<evidence type="ECO:0008006" key="4">
    <source>
        <dbReference type="Google" id="ProtNLM"/>
    </source>
</evidence>
<proteinExistence type="predicted"/>
<dbReference type="RefSeq" id="WP_101589783.1">
    <property type="nucleotide sequence ID" value="NZ_FXZM01000013.1"/>
</dbReference>
<keyword evidence="3" id="KW-1185">Reference proteome</keyword>
<dbReference type="AlphaFoldDB" id="A0A2H1L7H4"/>
<organism evidence="2 3">
    <name type="scientific">Brevibacterium jeotgali</name>
    <dbReference type="NCBI Taxonomy" id="1262550"/>
    <lineage>
        <taxon>Bacteria</taxon>
        <taxon>Bacillati</taxon>
        <taxon>Actinomycetota</taxon>
        <taxon>Actinomycetes</taxon>
        <taxon>Micrococcales</taxon>
        <taxon>Brevibacteriaceae</taxon>
        <taxon>Brevibacterium</taxon>
    </lineage>
</organism>
<accession>A0A2H1L7H4</accession>
<gene>
    <name evidence="2" type="ORF">BJEO58_02466</name>
</gene>
<evidence type="ECO:0000313" key="2">
    <source>
        <dbReference type="EMBL" id="SMY12858.1"/>
    </source>
</evidence>
<feature type="transmembrane region" description="Helical" evidence="1">
    <location>
        <begin position="80"/>
        <end position="105"/>
    </location>
</feature>
<keyword evidence="1" id="KW-1133">Transmembrane helix</keyword>
<reference evidence="3" key="1">
    <citation type="submission" date="2017-03" db="EMBL/GenBank/DDBJ databases">
        <authorList>
            <person name="Monnet C."/>
        </authorList>
    </citation>
    <scope>NUCLEOTIDE SEQUENCE [LARGE SCALE GENOMIC DNA]</scope>
    <source>
        <strain evidence="3">SJ5-8</strain>
    </source>
</reference>
<keyword evidence="1" id="KW-0472">Membrane</keyword>
<evidence type="ECO:0000313" key="3">
    <source>
        <dbReference type="Proteomes" id="UP000234462"/>
    </source>
</evidence>
<keyword evidence="1" id="KW-0812">Transmembrane</keyword>
<dbReference type="EMBL" id="FXZM01000013">
    <property type="protein sequence ID" value="SMY12858.1"/>
    <property type="molecule type" value="Genomic_DNA"/>
</dbReference>
<dbReference type="Proteomes" id="UP000234462">
    <property type="component" value="Unassembled WGS sequence"/>
</dbReference>
<name>A0A2H1L7H4_9MICO</name>